<feature type="domain" description="PAC" evidence="5">
    <location>
        <begin position="628"/>
        <end position="679"/>
    </location>
</feature>
<dbReference type="InterPro" id="IPR001789">
    <property type="entry name" value="Sig_transdc_resp-reg_receiver"/>
</dbReference>
<keyword evidence="3" id="KW-0597">Phosphoprotein</keyword>
<name>A0AA41FF01_9FIRM</name>
<feature type="domain" description="HD-GYP" evidence="7">
    <location>
        <begin position="175"/>
        <end position="383"/>
    </location>
</feature>
<feature type="modified residue" description="4-aspartylphosphate" evidence="3">
    <location>
        <position position="88"/>
    </location>
</feature>
<dbReference type="InterPro" id="IPR011006">
    <property type="entry name" value="CheY-like_superfamily"/>
</dbReference>
<dbReference type="SUPFAM" id="SSF52172">
    <property type="entry name" value="CheY-like"/>
    <property type="match status" value="1"/>
</dbReference>
<dbReference type="SMART" id="SM00448">
    <property type="entry name" value="REC"/>
    <property type="match status" value="1"/>
</dbReference>
<dbReference type="InterPro" id="IPR003607">
    <property type="entry name" value="HD/PDEase_dom"/>
</dbReference>
<dbReference type="SUPFAM" id="SSF55073">
    <property type="entry name" value="Nucleotide cyclase"/>
    <property type="match status" value="1"/>
</dbReference>
<dbReference type="PROSITE" id="PS50887">
    <property type="entry name" value="GGDEF"/>
    <property type="match status" value="1"/>
</dbReference>
<dbReference type="Pfam" id="PF08447">
    <property type="entry name" value="PAS_3"/>
    <property type="match status" value="2"/>
</dbReference>
<dbReference type="Gene3D" id="3.40.50.2300">
    <property type="match status" value="1"/>
</dbReference>
<dbReference type="InterPro" id="IPR000700">
    <property type="entry name" value="PAS-assoc_C"/>
</dbReference>
<sequence length="978" mass="112173">MQLLSVVTAEERRGTDKVLEEKLELGKEGEREYGGRDTVLIVDDIEVNRIILRGIFEKDYNLLEAENGDQAMLFLKQYHRQIAAVLLDLVMPQKDGFQVLTEMNDLDMLAECPVIVITSEDSPDNTVKAFDLGASDIVMKPFEPVVVKRRVQNSIALCQNQQNLQERIDEQAARLLESNAVMIDALSAIIEYRSVETGQHIQRIRMFTKVLLEEVSNHFPEIGFDKRQIDIIASASSMHDIGKIAIPDSILNKPGRLTQEEFGIMKTHTTKGCEMLENLDRMGDKEYLRYAYNICRYHHERWDGKGYPDGLHGDNIPICAQVVGICDCYDALTSDRVYKKAIPPARAINMILNGECGVFSPRLLECFKNVKDTFAGLSNEYQDGKTMKVSMLTADEAVSRYGENQESQHTGQHKYLTLLKYIDSTVVEVDFNTGFFHVVYLASHDFDLLKSSSCFEEAFGNFARTAIHPDDRSVAIKLLGEYQHDFMDKGFNKKSRSYRIYDRVYQVYRWCRATMLRVNTGNPYQKKALLIWSELEPDEGELPVSSAMELRMFNDAALSRMIGSVQSCLNDREFTLVKTNGGLNEFLGYSDEEIRERFDNKYLRMIYAPDQGRVVEETARQLSEGRSAELEYRLETKEGEILWVLEKCQVVTGSDNTEHLVCALMEITATKQAQEELRLSLERHRIIMEQAEDILIEWDIGKDTVNYSSNFGKKLGYVPIREEFTRKVRLISHIYPADLPLFLEDLEELKKGLPYKEMEFRLSDGEGRYKWFRLRASSQFDALGQVSRVIGMLADVDEQRRTAEALQYQAERDELTRLYNRRQARKLIDAMLEKPLHGSLNALLILDVDNFKQINDNRGHMFGDMVLRNVADVLNRQFRGEDILSRIGGDEFLIFMTCVPDVDTVRKRMSMVLASIQEMFTQRGIIFHPTCSIGAAFHPNDGLDFTTLFQRADLAMYAAKDKGKSRYQVYDPSMGRGR</sequence>
<evidence type="ECO:0000256" key="2">
    <source>
        <dbReference type="ARBA" id="ARBA00024867"/>
    </source>
</evidence>
<dbReference type="PROSITE" id="PS51832">
    <property type="entry name" value="HD_GYP"/>
    <property type="match status" value="1"/>
</dbReference>
<dbReference type="CDD" id="cd00130">
    <property type="entry name" value="PAS"/>
    <property type="match status" value="2"/>
</dbReference>
<dbReference type="InterPro" id="IPR043128">
    <property type="entry name" value="Rev_trsase/Diguanyl_cyclase"/>
</dbReference>
<dbReference type="InterPro" id="IPR000160">
    <property type="entry name" value="GGDEF_dom"/>
</dbReference>
<comment type="caution">
    <text evidence="8">The sequence shown here is derived from an EMBL/GenBank/DDBJ whole genome shotgun (WGS) entry which is preliminary data.</text>
</comment>
<organism evidence="8 9">
    <name type="scientific">Enterocloster citroniae</name>
    <dbReference type="NCBI Taxonomy" id="358743"/>
    <lineage>
        <taxon>Bacteria</taxon>
        <taxon>Bacillati</taxon>
        <taxon>Bacillota</taxon>
        <taxon>Clostridia</taxon>
        <taxon>Lachnospirales</taxon>
        <taxon>Lachnospiraceae</taxon>
        <taxon>Enterocloster</taxon>
    </lineage>
</organism>
<dbReference type="GO" id="GO:0000160">
    <property type="term" value="P:phosphorelay signal transduction system"/>
    <property type="evidence" value="ECO:0007669"/>
    <property type="project" value="InterPro"/>
</dbReference>
<dbReference type="EMBL" id="WQPS01000013">
    <property type="protein sequence ID" value="MBT9810542.1"/>
    <property type="molecule type" value="Genomic_DNA"/>
</dbReference>
<dbReference type="Gene3D" id="3.30.450.20">
    <property type="entry name" value="PAS domain"/>
    <property type="match status" value="2"/>
</dbReference>
<dbReference type="InterPro" id="IPR037522">
    <property type="entry name" value="HD_GYP_dom"/>
</dbReference>
<proteinExistence type="predicted"/>
<dbReference type="CDD" id="cd01949">
    <property type="entry name" value="GGDEF"/>
    <property type="match status" value="1"/>
</dbReference>
<dbReference type="SMART" id="SM00267">
    <property type="entry name" value="GGDEF"/>
    <property type="match status" value="1"/>
</dbReference>
<dbReference type="PROSITE" id="PS50113">
    <property type="entry name" value="PAC"/>
    <property type="match status" value="2"/>
</dbReference>
<dbReference type="PANTHER" id="PTHR45228">
    <property type="entry name" value="CYCLIC DI-GMP PHOSPHODIESTERASE TM_0186-RELATED"/>
    <property type="match status" value="1"/>
</dbReference>
<accession>A0AA41FF01</accession>
<gene>
    <name evidence="8" type="ORF">GPL26_12930</name>
</gene>
<dbReference type="AlphaFoldDB" id="A0AA41FF01"/>
<dbReference type="InterPro" id="IPR000014">
    <property type="entry name" value="PAS"/>
</dbReference>
<evidence type="ECO:0000259" key="4">
    <source>
        <dbReference type="PROSITE" id="PS50110"/>
    </source>
</evidence>
<dbReference type="InterPro" id="IPR013655">
    <property type="entry name" value="PAS_fold_3"/>
</dbReference>
<dbReference type="InterPro" id="IPR052020">
    <property type="entry name" value="Cyclic_di-GMP/3'3'-cGAMP_PDE"/>
</dbReference>
<feature type="domain" description="GGDEF" evidence="6">
    <location>
        <begin position="839"/>
        <end position="972"/>
    </location>
</feature>
<dbReference type="NCBIfam" id="TIGR00229">
    <property type="entry name" value="sensory_box"/>
    <property type="match status" value="2"/>
</dbReference>
<evidence type="ECO:0000256" key="1">
    <source>
        <dbReference type="ARBA" id="ARBA00018672"/>
    </source>
</evidence>
<comment type="function">
    <text evidence="2">May play the central regulatory role in sporulation. It may be an element of the effector pathway responsible for the activation of sporulation genes in response to nutritional stress. Spo0A may act in concert with spo0H (a sigma factor) to control the expression of some genes that are critical to the sporulation process.</text>
</comment>
<dbReference type="Pfam" id="PF00072">
    <property type="entry name" value="Response_reg"/>
    <property type="match status" value="1"/>
</dbReference>
<dbReference type="NCBIfam" id="TIGR00254">
    <property type="entry name" value="GGDEF"/>
    <property type="match status" value="1"/>
</dbReference>
<dbReference type="SMART" id="SM00086">
    <property type="entry name" value="PAC"/>
    <property type="match status" value="2"/>
</dbReference>
<dbReference type="SUPFAM" id="SSF109604">
    <property type="entry name" value="HD-domain/PDEase-like"/>
    <property type="match status" value="1"/>
</dbReference>
<feature type="domain" description="Response regulatory" evidence="4">
    <location>
        <begin position="38"/>
        <end position="155"/>
    </location>
</feature>
<dbReference type="PROSITE" id="PS50110">
    <property type="entry name" value="RESPONSE_REGULATORY"/>
    <property type="match status" value="1"/>
</dbReference>
<dbReference type="SUPFAM" id="SSF55785">
    <property type="entry name" value="PYP-like sensor domain (PAS domain)"/>
    <property type="match status" value="2"/>
</dbReference>
<protein>
    <recommendedName>
        <fullName evidence="1">Stage 0 sporulation protein A homolog</fullName>
    </recommendedName>
</protein>
<dbReference type="InterPro" id="IPR035965">
    <property type="entry name" value="PAS-like_dom_sf"/>
</dbReference>
<dbReference type="InterPro" id="IPR029787">
    <property type="entry name" value="Nucleotide_cyclase"/>
</dbReference>
<dbReference type="RefSeq" id="WP_117451026.1">
    <property type="nucleotide sequence ID" value="NZ_CABJDD010000004.1"/>
</dbReference>
<evidence type="ECO:0000259" key="7">
    <source>
        <dbReference type="PROSITE" id="PS51832"/>
    </source>
</evidence>
<dbReference type="Gene3D" id="3.30.70.270">
    <property type="match status" value="1"/>
</dbReference>
<dbReference type="Proteomes" id="UP000708338">
    <property type="component" value="Unassembled WGS sequence"/>
</dbReference>
<dbReference type="Pfam" id="PF13487">
    <property type="entry name" value="HD_5"/>
    <property type="match status" value="1"/>
</dbReference>
<dbReference type="PANTHER" id="PTHR45228:SF1">
    <property type="entry name" value="CYCLIC DI-GMP PHOSPHODIESTERASE TM_0186"/>
    <property type="match status" value="1"/>
</dbReference>
<dbReference type="CDD" id="cd00077">
    <property type="entry name" value="HDc"/>
    <property type="match status" value="1"/>
</dbReference>
<evidence type="ECO:0000256" key="3">
    <source>
        <dbReference type="PROSITE-ProRule" id="PRU00169"/>
    </source>
</evidence>
<reference evidence="8" key="1">
    <citation type="journal article" date="2021" name="Gut Microbes">
        <title>A synthetic consortium of 100 gut commensals modulates the composition and function in a colon model of the microbiome of elderly subjects.</title>
        <authorList>
            <person name="Perez M."/>
            <person name="Ntemiri A."/>
            <person name="Tan H."/>
            <person name="Harris H.M.B."/>
            <person name="Roager H.M."/>
            <person name="Ribiere C."/>
            <person name="O'Toole P.W."/>
        </authorList>
    </citation>
    <scope>NUCLEOTIDE SEQUENCE</scope>
    <source>
        <strain evidence="8">MCC335</strain>
    </source>
</reference>
<evidence type="ECO:0000259" key="6">
    <source>
        <dbReference type="PROSITE" id="PS50887"/>
    </source>
</evidence>
<dbReference type="Gene3D" id="1.10.3210.10">
    <property type="entry name" value="Hypothetical protein af1432"/>
    <property type="match status" value="1"/>
</dbReference>
<dbReference type="Pfam" id="PF00990">
    <property type="entry name" value="GGDEF"/>
    <property type="match status" value="1"/>
</dbReference>
<feature type="domain" description="PAC" evidence="5">
    <location>
        <begin position="756"/>
        <end position="808"/>
    </location>
</feature>
<evidence type="ECO:0000259" key="5">
    <source>
        <dbReference type="PROSITE" id="PS50113"/>
    </source>
</evidence>
<evidence type="ECO:0000313" key="9">
    <source>
        <dbReference type="Proteomes" id="UP000708338"/>
    </source>
</evidence>
<dbReference type="InterPro" id="IPR001610">
    <property type="entry name" value="PAC"/>
</dbReference>
<evidence type="ECO:0000313" key="8">
    <source>
        <dbReference type="EMBL" id="MBT9810542.1"/>
    </source>
</evidence>